<dbReference type="EC" id="2.7.7.65" evidence="1"/>
<protein>
    <recommendedName>
        <fullName evidence="1">diguanylate cyclase</fullName>
        <ecNumber evidence="1">2.7.7.65</ecNumber>
    </recommendedName>
</protein>
<dbReference type="GO" id="GO:0052621">
    <property type="term" value="F:diguanylate cyclase activity"/>
    <property type="evidence" value="ECO:0007669"/>
    <property type="project" value="UniProtKB-EC"/>
</dbReference>
<dbReference type="RefSeq" id="WP_102073285.1">
    <property type="nucleotide sequence ID" value="NZ_PDNW01000004.1"/>
</dbReference>
<dbReference type="SUPFAM" id="SSF55073">
    <property type="entry name" value="Nucleotide cyclase"/>
    <property type="match status" value="1"/>
</dbReference>
<dbReference type="PANTHER" id="PTHR45138">
    <property type="entry name" value="REGULATORY COMPONENTS OF SENSORY TRANSDUCTION SYSTEM"/>
    <property type="match status" value="1"/>
</dbReference>
<feature type="transmembrane region" description="Helical" evidence="4">
    <location>
        <begin position="99"/>
        <end position="120"/>
    </location>
</feature>
<reference evidence="6 7" key="1">
    <citation type="submission" date="2017-10" db="EMBL/GenBank/DDBJ databases">
        <title>Two draft genome sequences of Pusillimonas sp. strains isolated from a nitrate- and radionuclide-contaminated groundwater in Russia.</title>
        <authorList>
            <person name="Grouzdev D.S."/>
            <person name="Tourova T.P."/>
            <person name="Goeva M.A."/>
            <person name="Babich T.L."/>
            <person name="Sokolova D.S."/>
            <person name="Abdullin R."/>
            <person name="Poltaraus A.B."/>
            <person name="Toshchakov S.V."/>
            <person name="Nazina T.N."/>
        </authorList>
    </citation>
    <scope>NUCLEOTIDE SEQUENCE [LARGE SCALE GENOMIC DNA]</scope>
    <source>
        <strain evidence="6 7">JR1/69-3-13</strain>
    </source>
</reference>
<keyword evidence="4" id="KW-0812">Transmembrane</keyword>
<evidence type="ECO:0000259" key="5">
    <source>
        <dbReference type="PROSITE" id="PS50887"/>
    </source>
</evidence>
<feature type="domain" description="GGDEF" evidence="5">
    <location>
        <begin position="268"/>
        <end position="400"/>
    </location>
</feature>
<name>A0A2N4U6U5_9BURK</name>
<evidence type="ECO:0000256" key="2">
    <source>
        <dbReference type="ARBA" id="ARBA00034247"/>
    </source>
</evidence>
<dbReference type="AlphaFoldDB" id="A0A2N4U6U5"/>
<feature type="transmembrane region" description="Helical" evidence="4">
    <location>
        <begin position="158"/>
        <end position="177"/>
    </location>
</feature>
<comment type="catalytic activity">
    <reaction evidence="2">
        <text>2 GTP = 3',3'-c-di-GMP + 2 diphosphate</text>
        <dbReference type="Rhea" id="RHEA:24898"/>
        <dbReference type="ChEBI" id="CHEBI:33019"/>
        <dbReference type="ChEBI" id="CHEBI:37565"/>
        <dbReference type="ChEBI" id="CHEBI:58805"/>
        <dbReference type="EC" id="2.7.7.65"/>
    </reaction>
</comment>
<feature type="compositionally biased region" description="Polar residues" evidence="3">
    <location>
        <begin position="1"/>
        <end position="12"/>
    </location>
</feature>
<keyword evidence="4" id="KW-0472">Membrane</keyword>
<evidence type="ECO:0000313" key="6">
    <source>
        <dbReference type="EMBL" id="PLC50738.1"/>
    </source>
</evidence>
<accession>A0A2N4U6U5</accession>
<dbReference type="EMBL" id="PDNW01000004">
    <property type="protein sequence ID" value="PLC50738.1"/>
    <property type="molecule type" value="Genomic_DNA"/>
</dbReference>
<dbReference type="Gene3D" id="3.30.70.270">
    <property type="match status" value="1"/>
</dbReference>
<dbReference type="FunFam" id="3.30.70.270:FF:000001">
    <property type="entry name" value="Diguanylate cyclase domain protein"/>
    <property type="match status" value="1"/>
</dbReference>
<feature type="transmembrane region" description="Helical" evidence="4">
    <location>
        <begin position="212"/>
        <end position="234"/>
    </location>
</feature>
<feature type="transmembrane region" description="Helical" evidence="4">
    <location>
        <begin position="184"/>
        <end position="206"/>
    </location>
</feature>
<gene>
    <name evidence="6" type="ORF">CR159_07000</name>
</gene>
<sequence length="400" mass="43321">MSQNPAPNTSASFPGPGQRGDERRRPAKSRPVTFAGIRAIGVSSIHDTLSSRSHSKDFAHARSDYLRSRVLIVGIIFALLTPLWVAIDAAVLPSTTLTYTVPGRIFLMTGLLATLVLATYSRARPLRVRISAGLLIALPAAFYALVLIALPPGQAGDLVGYGFIPFLLVATLSIFPFTLAESALAGLALTALHILSQYVTGIWMTPGGWEQMWLLSALFVVSLAANYFHLGLLLRLYRQATHDSLTGLLNRGALSHALQQIDGVDARPPMSLLMIDLDHFKKINDKHGHSVGDHVLQKFASILREAVRNADLVARYGGEEFVAILIGATSEESLVVAERIRVQTQNATVLDNDGTPVSFTTSIGVACFQDGETFDDVAKRADDYLYDAKMLRRNCVVGGN</sequence>
<dbReference type="PROSITE" id="PS50887">
    <property type="entry name" value="GGDEF"/>
    <property type="match status" value="1"/>
</dbReference>
<feature type="transmembrane region" description="Helical" evidence="4">
    <location>
        <begin position="70"/>
        <end position="87"/>
    </location>
</feature>
<organism evidence="6 7">
    <name type="scientific">Pollutimonas subterranea</name>
    <dbReference type="NCBI Taxonomy" id="2045210"/>
    <lineage>
        <taxon>Bacteria</taxon>
        <taxon>Pseudomonadati</taxon>
        <taxon>Pseudomonadota</taxon>
        <taxon>Betaproteobacteria</taxon>
        <taxon>Burkholderiales</taxon>
        <taxon>Alcaligenaceae</taxon>
        <taxon>Pollutimonas</taxon>
    </lineage>
</organism>
<dbReference type="GO" id="GO:1902201">
    <property type="term" value="P:negative regulation of bacterial-type flagellum-dependent cell motility"/>
    <property type="evidence" value="ECO:0007669"/>
    <property type="project" value="TreeGrafter"/>
</dbReference>
<evidence type="ECO:0000256" key="3">
    <source>
        <dbReference type="SAM" id="MobiDB-lite"/>
    </source>
</evidence>
<dbReference type="Pfam" id="PF00990">
    <property type="entry name" value="GGDEF"/>
    <property type="match status" value="1"/>
</dbReference>
<feature type="region of interest" description="Disordered" evidence="3">
    <location>
        <begin position="1"/>
        <end position="29"/>
    </location>
</feature>
<evidence type="ECO:0000256" key="1">
    <source>
        <dbReference type="ARBA" id="ARBA00012528"/>
    </source>
</evidence>
<comment type="caution">
    <text evidence="6">The sequence shown here is derived from an EMBL/GenBank/DDBJ whole genome shotgun (WGS) entry which is preliminary data.</text>
</comment>
<dbReference type="Proteomes" id="UP000234190">
    <property type="component" value="Unassembled WGS sequence"/>
</dbReference>
<dbReference type="InterPro" id="IPR000160">
    <property type="entry name" value="GGDEF_dom"/>
</dbReference>
<dbReference type="InterPro" id="IPR029787">
    <property type="entry name" value="Nucleotide_cyclase"/>
</dbReference>
<dbReference type="NCBIfam" id="TIGR00254">
    <property type="entry name" value="GGDEF"/>
    <property type="match status" value="1"/>
</dbReference>
<feature type="transmembrane region" description="Helical" evidence="4">
    <location>
        <begin position="132"/>
        <end position="152"/>
    </location>
</feature>
<dbReference type="CDD" id="cd01949">
    <property type="entry name" value="GGDEF"/>
    <property type="match status" value="1"/>
</dbReference>
<dbReference type="PANTHER" id="PTHR45138:SF9">
    <property type="entry name" value="DIGUANYLATE CYCLASE DGCM-RELATED"/>
    <property type="match status" value="1"/>
</dbReference>
<evidence type="ECO:0000256" key="4">
    <source>
        <dbReference type="SAM" id="Phobius"/>
    </source>
</evidence>
<dbReference type="InterPro" id="IPR043128">
    <property type="entry name" value="Rev_trsase/Diguanyl_cyclase"/>
</dbReference>
<keyword evidence="7" id="KW-1185">Reference proteome</keyword>
<dbReference type="SMART" id="SM00267">
    <property type="entry name" value="GGDEF"/>
    <property type="match status" value="1"/>
</dbReference>
<keyword evidence="4" id="KW-1133">Transmembrane helix</keyword>
<dbReference type="GO" id="GO:0043709">
    <property type="term" value="P:cell adhesion involved in single-species biofilm formation"/>
    <property type="evidence" value="ECO:0007669"/>
    <property type="project" value="TreeGrafter"/>
</dbReference>
<evidence type="ECO:0000313" key="7">
    <source>
        <dbReference type="Proteomes" id="UP000234190"/>
    </source>
</evidence>
<dbReference type="InterPro" id="IPR050469">
    <property type="entry name" value="Diguanylate_Cyclase"/>
</dbReference>
<proteinExistence type="predicted"/>
<dbReference type="GO" id="GO:0005886">
    <property type="term" value="C:plasma membrane"/>
    <property type="evidence" value="ECO:0007669"/>
    <property type="project" value="TreeGrafter"/>
</dbReference>
<dbReference type="OrthoDB" id="9813903at2"/>